<reference evidence="1" key="1">
    <citation type="journal article" date="2020" name="Appl. Environ. Microbiol.">
        <title>Medium-Chain Fatty Acid Synthesis by 'Candidatus Weimeria bifida' gen. nov., sp. nov., and 'Candidatus Pseudoramibacter fermentans' sp. nov.</title>
        <authorList>
            <person name="Scarborough M.J."/>
            <person name="Myers K.S."/>
            <person name="Donohue T.J."/>
            <person name="Noguera D.R."/>
        </authorList>
    </citation>
    <scope>NUCLEOTIDE SEQUENCE</scope>
    <source>
        <strain evidence="1">EUB1.1</strain>
    </source>
</reference>
<dbReference type="Proteomes" id="UP000473648">
    <property type="component" value="Unassembled WGS sequence"/>
</dbReference>
<dbReference type="EMBL" id="VOGB01000003">
    <property type="protein sequence ID" value="MQM72092.1"/>
    <property type="molecule type" value="Genomic_DNA"/>
</dbReference>
<accession>A0A6L5GPW4</accession>
<sequence length="238" mass="27977">MDKKEQEDLERILIKYQCDLEEEKKKLEHYPVIQTGKTPKENMNINLFPQLSTIDKDLQIPFISLIGELDCTNEMIVDFCDAWKIMRENGDLVKLYNTYYFTRSVKLGSYIIADIRHYIDMSIAITWYLWSGRKNSDIEIDSIGKYLANKKFKEYDQFKSFMDLVNTISNTYKHSIPNLHLNIVGRDEPCLFTLASKGNKDIFHPQLLGISLSKLILEFNQYFHYSIDEITKISNQCN</sequence>
<name>A0A6L5GPW4_9FIRM</name>
<protein>
    <submittedName>
        <fullName evidence="1">Uncharacterized protein</fullName>
    </submittedName>
</protein>
<dbReference type="AlphaFoldDB" id="A0A6L5GPW4"/>
<evidence type="ECO:0000313" key="1">
    <source>
        <dbReference type="EMBL" id="MQM72092.1"/>
    </source>
</evidence>
<proteinExistence type="predicted"/>
<evidence type="ECO:0000313" key="2">
    <source>
        <dbReference type="Proteomes" id="UP000473648"/>
    </source>
</evidence>
<keyword evidence="2" id="KW-1185">Reference proteome</keyword>
<comment type="caution">
    <text evidence="1">The sequence shown here is derived from an EMBL/GenBank/DDBJ whole genome shotgun (WGS) entry which is preliminary data.</text>
</comment>
<organism evidence="1 2">
    <name type="scientific">Candidatus Pseudoramibacter fermentans</name>
    <dbReference type="NCBI Taxonomy" id="2594427"/>
    <lineage>
        <taxon>Bacteria</taxon>
        <taxon>Bacillati</taxon>
        <taxon>Bacillota</taxon>
        <taxon>Clostridia</taxon>
        <taxon>Eubacteriales</taxon>
        <taxon>Eubacteriaceae</taxon>
        <taxon>Pseudoramibacter</taxon>
    </lineage>
</organism>
<gene>
    <name evidence="1" type="ORF">FRC53_01410</name>
</gene>